<dbReference type="InterPro" id="IPR011335">
    <property type="entry name" value="Restrct_endonuc-II-like"/>
</dbReference>
<feature type="domain" description="Mutator-like transposase" evidence="3">
    <location>
        <begin position="3"/>
        <end position="228"/>
    </location>
</feature>
<comment type="caution">
    <text evidence="4">The sequence shown here is derived from an EMBL/GenBank/DDBJ whole genome shotgun (WGS) entry which is preliminary data.</text>
</comment>
<proteinExistence type="predicted"/>
<dbReference type="InterPro" id="IPR049012">
    <property type="entry name" value="Mutator_transp_dom"/>
</dbReference>
<dbReference type="Pfam" id="PF20700">
    <property type="entry name" value="Mutator"/>
    <property type="match status" value="1"/>
</dbReference>
<evidence type="ECO:0000259" key="2">
    <source>
        <dbReference type="Pfam" id="PF09588"/>
    </source>
</evidence>
<dbReference type="CDD" id="cd22343">
    <property type="entry name" value="PDDEXK_lambda_exonuclease-like"/>
    <property type="match status" value="1"/>
</dbReference>
<evidence type="ECO:0000259" key="3">
    <source>
        <dbReference type="Pfam" id="PF20700"/>
    </source>
</evidence>
<evidence type="ECO:0000313" key="4">
    <source>
        <dbReference type="EMBL" id="KAK4881945.1"/>
    </source>
</evidence>
<dbReference type="Gene3D" id="3.90.320.10">
    <property type="match status" value="1"/>
</dbReference>
<name>A0AAN7Q6H6_9COLE</name>
<evidence type="ECO:0000256" key="1">
    <source>
        <dbReference type="SAM" id="Coils"/>
    </source>
</evidence>
<reference evidence="5" key="1">
    <citation type="submission" date="2023-01" db="EMBL/GenBank/DDBJ databases">
        <title>Key to firefly adult light organ development and bioluminescence: homeobox transcription factors regulate luciferase expression and transportation to peroxisome.</title>
        <authorList>
            <person name="Fu X."/>
        </authorList>
    </citation>
    <scope>NUCLEOTIDE SEQUENCE [LARGE SCALE GENOMIC DNA]</scope>
</reference>
<dbReference type="InterPro" id="IPR019080">
    <property type="entry name" value="YqaJ_viral_recombinase"/>
</dbReference>
<dbReference type="SUPFAM" id="SSF52980">
    <property type="entry name" value="Restriction endonuclease-like"/>
    <property type="match status" value="1"/>
</dbReference>
<gene>
    <name evidence="4" type="ORF">RN001_005264</name>
</gene>
<dbReference type="InterPro" id="IPR051703">
    <property type="entry name" value="NF-kappa-B_Signaling_Reg"/>
</dbReference>
<evidence type="ECO:0008006" key="6">
    <source>
        <dbReference type="Google" id="ProtNLM"/>
    </source>
</evidence>
<dbReference type="AlphaFoldDB" id="A0AAN7Q6H6"/>
<protein>
    <recommendedName>
        <fullName evidence="6">YqaJ viral recombinase domain-containing protein</fullName>
    </recommendedName>
</protein>
<dbReference type="Pfam" id="PF09588">
    <property type="entry name" value="YqaJ"/>
    <property type="match status" value="1"/>
</dbReference>
<dbReference type="GO" id="GO:0006281">
    <property type="term" value="P:DNA repair"/>
    <property type="evidence" value="ECO:0007669"/>
    <property type="project" value="UniProtKB-ARBA"/>
</dbReference>
<keyword evidence="5" id="KW-1185">Reference proteome</keyword>
<accession>A0AAN7Q6H6</accession>
<dbReference type="InterPro" id="IPR011604">
    <property type="entry name" value="PDDEXK-like_dom_sf"/>
</dbReference>
<sequence length="705" mass="81427">MTLKNMEIVGERRTGFASFIIMKCNMCNLEKEIQTVFDKCNINESGVMGIINIGSGYSHLEQFSSALDIPCMSQKTYSKYHDKVCHAWEDKSLETMAKAAKEERELAIAAGEISSDGIPLITVVCDGSWAKRSYRCNYTSLSGLADIVGYRTKKVSFVGIKNKYCVVCKKAEAHHVAAKQHECFKNWTGSSTSMEAAIILEGFLCSIKMHGLIYDKMVADGDSSCYKKENYLRMRWAVSKAIQYRKKENCSIDEKICHLKLDILNGPSHIFGEHKNCLKSGYFCQEPFIEKDNDFCSFKLTNLHDSLMTHVRYLANHANSLIFDVDNNIVEQFNAVVAKFIGGKRINFCKKRSYIGRCAAAVVSHNTKRPMYEAYKQLLGRSPGKYAKRIEMRNRQRLLRMRESANERNIIRSARKLNFSFSQKDKYYGPHCNKPDMTPENYEISKEAYLKDNMNMAEKEIQEIEENTRIQSQSQLWFSERRKRVTASKFYTICTKLPYTSRKSLVRSIIQPKDFSSAATDYGVKHETDAIKCLSKKIEKEIIKCGLFIDQELQFLAATPDGVIDKDSIVEVKCPYSSRNMSPQDGIESRKILFWKKDGTVNKNHKWFFQIQGQLHITKRLYCYFAVWTPLGLKMEIIEKQDNFWNNRMLDKLQSFYIDCMLPELIDSRLDRNMDIREPSYVENAINKRKADLSARKICKKKKKV</sequence>
<organism evidence="4 5">
    <name type="scientific">Aquatica leii</name>
    <dbReference type="NCBI Taxonomy" id="1421715"/>
    <lineage>
        <taxon>Eukaryota</taxon>
        <taxon>Metazoa</taxon>
        <taxon>Ecdysozoa</taxon>
        <taxon>Arthropoda</taxon>
        <taxon>Hexapoda</taxon>
        <taxon>Insecta</taxon>
        <taxon>Pterygota</taxon>
        <taxon>Neoptera</taxon>
        <taxon>Endopterygota</taxon>
        <taxon>Coleoptera</taxon>
        <taxon>Polyphaga</taxon>
        <taxon>Elateriformia</taxon>
        <taxon>Elateroidea</taxon>
        <taxon>Lampyridae</taxon>
        <taxon>Luciolinae</taxon>
        <taxon>Aquatica</taxon>
    </lineage>
</organism>
<keyword evidence="1" id="KW-0175">Coiled coil</keyword>
<dbReference type="EMBL" id="JARPUR010000002">
    <property type="protein sequence ID" value="KAK4881945.1"/>
    <property type="molecule type" value="Genomic_DNA"/>
</dbReference>
<feature type="coiled-coil region" evidence="1">
    <location>
        <begin position="447"/>
        <end position="474"/>
    </location>
</feature>
<dbReference type="Proteomes" id="UP001353858">
    <property type="component" value="Unassembled WGS sequence"/>
</dbReference>
<evidence type="ECO:0000313" key="5">
    <source>
        <dbReference type="Proteomes" id="UP001353858"/>
    </source>
</evidence>
<feature type="domain" description="YqaJ viral recombinase" evidence="2">
    <location>
        <begin position="477"/>
        <end position="619"/>
    </location>
</feature>
<dbReference type="PANTHER" id="PTHR46609:SF8">
    <property type="entry name" value="YQAJ VIRAL RECOMBINASE DOMAIN-CONTAINING PROTEIN"/>
    <property type="match status" value="1"/>
</dbReference>
<dbReference type="PANTHER" id="PTHR46609">
    <property type="entry name" value="EXONUCLEASE, PHAGE-TYPE/RECB, C-TERMINAL DOMAIN-CONTAINING PROTEIN"/>
    <property type="match status" value="1"/>
</dbReference>